<feature type="compositionally biased region" description="Low complexity" evidence="1">
    <location>
        <begin position="98"/>
        <end position="111"/>
    </location>
</feature>
<feature type="chain" id="PRO_5020481015" description="SAM domain-containing protein" evidence="2">
    <location>
        <begin position="20"/>
        <end position="565"/>
    </location>
</feature>
<keyword evidence="2" id="KW-0732">Signal</keyword>
<evidence type="ECO:0000313" key="3">
    <source>
        <dbReference type="EMBL" id="TGZ45958.1"/>
    </source>
</evidence>
<gene>
    <name evidence="3" type="ORF">DBV15_12035</name>
</gene>
<evidence type="ECO:0008006" key="5">
    <source>
        <dbReference type="Google" id="ProtNLM"/>
    </source>
</evidence>
<proteinExistence type="predicted"/>
<feature type="signal peptide" evidence="2">
    <location>
        <begin position="1"/>
        <end position="19"/>
    </location>
</feature>
<dbReference type="PANTHER" id="PTHR31025:SF29">
    <property type="entry name" value="SI:CH211-196P9.1"/>
    <property type="match status" value="1"/>
</dbReference>
<protein>
    <recommendedName>
        <fullName evidence="5">SAM domain-containing protein</fullName>
    </recommendedName>
</protein>
<evidence type="ECO:0000256" key="2">
    <source>
        <dbReference type="SAM" id="SignalP"/>
    </source>
</evidence>
<feature type="region of interest" description="Disordered" evidence="1">
    <location>
        <begin position="89"/>
        <end position="130"/>
    </location>
</feature>
<dbReference type="PANTHER" id="PTHR31025">
    <property type="entry name" value="SI:CH211-196P9.1-RELATED"/>
    <property type="match status" value="1"/>
</dbReference>
<reference evidence="3 4" key="1">
    <citation type="journal article" date="2019" name="Philos. Trans. R. Soc. Lond., B, Biol. Sci.">
        <title>Ant behaviour and brain gene expression of defending hosts depend on the ecological success of the intruding social parasite.</title>
        <authorList>
            <person name="Kaur R."/>
            <person name="Stoldt M."/>
            <person name="Jongepier E."/>
            <person name="Feldmeyer B."/>
            <person name="Menzel F."/>
            <person name="Bornberg-Bauer E."/>
            <person name="Foitzik S."/>
        </authorList>
    </citation>
    <scope>NUCLEOTIDE SEQUENCE [LARGE SCALE GENOMIC DNA]</scope>
    <source>
        <tissue evidence="3">Whole body</tissue>
    </source>
</reference>
<evidence type="ECO:0000256" key="1">
    <source>
        <dbReference type="SAM" id="MobiDB-lite"/>
    </source>
</evidence>
<dbReference type="STRING" id="300112.A0A4S2KEH3"/>
<comment type="caution">
    <text evidence="3">The sequence shown here is derived from an EMBL/GenBank/DDBJ whole genome shotgun (WGS) entry which is preliminary data.</text>
</comment>
<organism evidence="3 4">
    <name type="scientific">Temnothorax longispinosus</name>
    <dbReference type="NCBI Taxonomy" id="300112"/>
    <lineage>
        <taxon>Eukaryota</taxon>
        <taxon>Metazoa</taxon>
        <taxon>Ecdysozoa</taxon>
        <taxon>Arthropoda</taxon>
        <taxon>Hexapoda</taxon>
        <taxon>Insecta</taxon>
        <taxon>Pterygota</taxon>
        <taxon>Neoptera</taxon>
        <taxon>Endopterygota</taxon>
        <taxon>Hymenoptera</taxon>
        <taxon>Apocrita</taxon>
        <taxon>Aculeata</taxon>
        <taxon>Formicoidea</taxon>
        <taxon>Formicidae</taxon>
        <taxon>Myrmicinae</taxon>
        <taxon>Temnothorax</taxon>
    </lineage>
</organism>
<dbReference type="Proteomes" id="UP000310200">
    <property type="component" value="Unassembled WGS sequence"/>
</dbReference>
<dbReference type="CDD" id="cd09487">
    <property type="entry name" value="SAM_superfamily"/>
    <property type="match status" value="1"/>
</dbReference>
<accession>A0A4S2KEH3</accession>
<evidence type="ECO:0000313" key="4">
    <source>
        <dbReference type="Proteomes" id="UP000310200"/>
    </source>
</evidence>
<dbReference type="AlphaFoldDB" id="A0A4S2KEH3"/>
<sequence length="565" mass="64614">MVPLLMLLMFSCLFVLSDGCDVVINYMKEKATGTTLPFFSEQDLKEIGVNEMGQRKLIAFLVREHTNVFIMVDTPNADTLNMSMPIRETCLSVDPGPSTSKSSSTRESAQTKLPELDETDTDSLSETNTAVEKPGINRNINSKTIDIEKWIEKHSEQHEDLAKILQSNKFTNKHRRDLVKIVVSEMCSEWGNTYPSKEYKSRVAKAIVSTFPRLSSKIEGRSHESFYDEVVGEGYLEWRLKTVRKHLPRKEKRRGLTTERPNKKKIRKQPFIDRPQLTESVLIEKISEMKHTKPTDSVKAQIERLLYETRPNRYTEIKSSESITVSDVLKKYPRLKNFEGEMIDNEFREIFEGHDVLLARFPTHFAPRIIAHCKNVAPHLLEKLTDFDINLKAIVVLPELLPPPNHSNVTKAQNKAKRKQSGGQVARINSVPHPSLLQFIGANEDINSKISERGSLHKQPFLLCCTNMDQRKGPFFIQIENHLFPVGNNPLRAFDRLFKLHYMFDVHYAAALLNFYNFFESIVYNGLNTPKSCCDSLNCILSAVEIQSESAQTMSDSDSELESMN</sequence>
<name>A0A4S2KEH3_9HYME</name>
<keyword evidence="4" id="KW-1185">Reference proteome</keyword>
<dbReference type="EMBL" id="QBLH01003023">
    <property type="protein sequence ID" value="TGZ45958.1"/>
    <property type="molecule type" value="Genomic_DNA"/>
</dbReference>